<protein>
    <submittedName>
        <fullName evidence="1">Uncharacterized protein</fullName>
    </submittedName>
</protein>
<dbReference type="AlphaFoldDB" id="A0A2P9HCA9"/>
<dbReference type="RefSeq" id="WP_280176216.1">
    <property type="nucleotide sequence ID" value="NZ_OOFM01000001.1"/>
</dbReference>
<sequence length="44" mass="5116">MDQPFKPWILQNLWEQFEQNDEPVDGSPKLPRIAAIHLPKMEAG</sequence>
<proteinExistence type="predicted"/>
<gene>
    <name evidence="1" type="ORF">OHAE_4534</name>
</gene>
<name>A0A2P9HCA9_9HYPH</name>
<evidence type="ECO:0000313" key="1">
    <source>
        <dbReference type="EMBL" id="SPL61742.1"/>
    </source>
</evidence>
<dbReference type="Proteomes" id="UP000246073">
    <property type="component" value="Unassembled WGS sequence"/>
</dbReference>
<reference evidence="2" key="1">
    <citation type="submission" date="2017-12" db="EMBL/GenBank/DDBJ databases">
        <authorList>
            <person name="Diaz M."/>
        </authorList>
    </citation>
    <scope>NUCLEOTIDE SEQUENCE [LARGE SCALE GENOMIC DNA]</scope>
    <source>
        <strain evidence="2">FI11154</strain>
    </source>
</reference>
<dbReference type="EMBL" id="OOFM01000001">
    <property type="protein sequence ID" value="SPL61742.1"/>
    <property type="molecule type" value="Genomic_DNA"/>
</dbReference>
<accession>A0A2P9HCA9</accession>
<evidence type="ECO:0000313" key="2">
    <source>
        <dbReference type="Proteomes" id="UP000246073"/>
    </source>
</evidence>
<organism evidence="1 2">
    <name type="scientific">Ochrobactrum soli</name>
    <dbReference type="NCBI Taxonomy" id="2448455"/>
    <lineage>
        <taxon>Bacteria</taxon>
        <taxon>Pseudomonadati</taxon>
        <taxon>Pseudomonadota</taxon>
        <taxon>Alphaproteobacteria</taxon>
        <taxon>Hyphomicrobiales</taxon>
        <taxon>Brucellaceae</taxon>
        <taxon>Brucella/Ochrobactrum group</taxon>
        <taxon>Ochrobactrum</taxon>
    </lineage>
</organism>